<name>A0A0G0VHK8_9BACT</name>
<dbReference type="GO" id="GO:0003700">
    <property type="term" value="F:DNA-binding transcription factor activity"/>
    <property type="evidence" value="ECO:0007669"/>
    <property type="project" value="InterPro"/>
</dbReference>
<evidence type="ECO:0000313" key="4">
    <source>
        <dbReference type="Proteomes" id="UP000033930"/>
    </source>
</evidence>
<feature type="non-terminal residue" evidence="3">
    <location>
        <position position="1"/>
    </location>
</feature>
<dbReference type="AlphaFoldDB" id="A0A0G0VHK8"/>
<organism evidence="3 4">
    <name type="scientific">Candidatus Uhrbacteria bacterium GW2011_GWC1_41_20</name>
    <dbReference type="NCBI Taxonomy" id="1618983"/>
    <lineage>
        <taxon>Bacteria</taxon>
        <taxon>Candidatus Uhriibacteriota</taxon>
    </lineage>
</organism>
<evidence type="ECO:0000313" key="3">
    <source>
        <dbReference type="EMBL" id="KKR99106.1"/>
    </source>
</evidence>
<evidence type="ECO:0000256" key="1">
    <source>
        <dbReference type="SAM" id="MobiDB-lite"/>
    </source>
</evidence>
<feature type="compositionally biased region" description="Basic residues" evidence="1">
    <location>
        <begin position="107"/>
        <end position="126"/>
    </location>
</feature>
<reference evidence="3 4" key="1">
    <citation type="journal article" date="2015" name="Nature">
        <title>rRNA introns, odd ribosomes, and small enigmatic genomes across a large radiation of phyla.</title>
        <authorList>
            <person name="Brown C.T."/>
            <person name="Hug L.A."/>
            <person name="Thomas B.C."/>
            <person name="Sharon I."/>
            <person name="Castelle C.J."/>
            <person name="Singh A."/>
            <person name="Wilkins M.J."/>
            <person name="Williams K.H."/>
            <person name="Banfield J.F."/>
        </authorList>
    </citation>
    <scope>NUCLEOTIDE SEQUENCE [LARGE SCALE GENOMIC DNA]</scope>
</reference>
<dbReference type="PATRIC" id="fig|1618983.3.peg.486"/>
<feature type="compositionally biased region" description="Basic and acidic residues" evidence="1">
    <location>
        <begin position="94"/>
        <end position="106"/>
    </location>
</feature>
<dbReference type="Proteomes" id="UP000033930">
    <property type="component" value="Unassembled WGS sequence"/>
</dbReference>
<evidence type="ECO:0000259" key="2">
    <source>
        <dbReference type="PROSITE" id="PS50811"/>
    </source>
</evidence>
<dbReference type="GO" id="GO:0043565">
    <property type="term" value="F:sequence-specific DNA binding"/>
    <property type="evidence" value="ECO:0007669"/>
    <property type="project" value="InterPro"/>
</dbReference>
<dbReference type="InterPro" id="IPR003657">
    <property type="entry name" value="WRKY_dom"/>
</dbReference>
<feature type="region of interest" description="Disordered" evidence="1">
    <location>
        <begin position="1"/>
        <end position="191"/>
    </location>
</feature>
<proteinExistence type="predicted"/>
<feature type="domain" description="WRKY" evidence="2">
    <location>
        <begin position="87"/>
        <end position="146"/>
    </location>
</feature>
<gene>
    <name evidence="3" type="ORF">UU50_C0010G0001</name>
</gene>
<accession>A0A0G0VHK8</accession>
<dbReference type="EMBL" id="LCAW01000010">
    <property type="protein sequence ID" value="KKR99106.1"/>
    <property type="molecule type" value="Genomic_DNA"/>
</dbReference>
<protein>
    <recommendedName>
        <fullName evidence="2">WRKY domain-containing protein</fullName>
    </recommendedName>
</protein>
<comment type="caution">
    <text evidence="3">The sequence shown here is derived from an EMBL/GenBank/DDBJ whole genome shotgun (WGS) entry which is preliminary data.</text>
</comment>
<feature type="compositionally biased region" description="Pro residues" evidence="1">
    <location>
        <begin position="70"/>
        <end position="86"/>
    </location>
</feature>
<dbReference type="PROSITE" id="PS50811">
    <property type="entry name" value="WRKY"/>
    <property type="match status" value="1"/>
</dbReference>
<feature type="compositionally biased region" description="Basic residues" evidence="1">
    <location>
        <begin position="1"/>
        <end position="17"/>
    </location>
</feature>
<sequence length="301" mass="33829">PPHRPHRPGGRRGRCGGRGHPDRGPPRPRRSPGTAGSRRQAPDPDAPRAGGHHPQPPAPEVRSQDRLPVAGPPGPRGPARPRPPGPGWRHRHLVRDPPRPRPDPRGHRPRHGRRCAQRRTHVRRRVERGFGGQHRIPGTHHGAHGHRWRVPDRGAPQHHAGRPGALRGQRGHRPGQQRADRGACAPGRYRHLDGGLHPRRIRHPAVLARWSTRAQLPHLGECEWSNPIALANRSSPLTPQIRLGVFAFDGFLYICIPHAVIPSDRAFTRGVEECISHPDDRRDLLEKTLPNFRVEWVEKRI</sequence>
<feature type="compositionally biased region" description="Basic residues" evidence="1">
    <location>
        <begin position="137"/>
        <end position="148"/>
    </location>
</feature>